<reference evidence="2" key="1">
    <citation type="submission" date="2017-07" db="EMBL/GenBank/DDBJ databases">
        <title>Taro Niue Genome Assembly and Annotation.</title>
        <authorList>
            <person name="Atibalentja N."/>
            <person name="Keating K."/>
            <person name="Fields C.J."/>
        </authorList>
    </citation>
    <scope>NUCLEOTIDE SEQUENCE</scope>
    <source>
        <strain evidence="2">Niue_2</strain>
        <tissue evidence="2">Leaf</tissue>
    </source>
</reference>
<protein>
    <submittedName>
        <fullName evidence="2">Uncharacterized protein</fullName>
    </submittedName>
</protein>
<proteinExistence type="predicted"/>
<dbReference type="EMBL" id="NMUH01000452">
    <property type="protein sequence ID" value="MQL79407.1"/>
    <property type="molecule type" value="Genomic_DNA"/>
</dbReference>
<gene>
    <name evidence="2" type="ORF">Taro_011830</name>
</gene>
<sequence>MQSGKSGPSIFVGVSHRAQSWVCGEVELFGAAENKRRPGKIDSVAGNLVAGRSPAGILGVEVCSTGSIALWSLIGGCCVRLTSAERGQFPLPILGLYEEEFGVYARGKLIGGPCQSLVLISSSLSEYRLISHVTITLYLYSTDHSVEYGGEEAERPGDGWEEGEVRERSGEEGEVPERSGEEGEVPERSTEEGEEGMCSTLGPMSGRMLLRPLSP</sequence>
<evidence type="ECO:0000256" key="1">
    <source>
        <dbReference type="SAM" id="MobiDB-lite"/>
    </source>
</evidence>
<accession>A0A843UB88</accession>
<evidence type="ECO:0000313" key="2">
    <source>
        <dbReference type="EMBL" id="MQL79407.1"/>
    </source>
</evidence>
<feature type="region of interest" description="Disordered" evidence="1">
    <location>
        <begin position="149"/>
        <end position="215"/>
    </location>
</feature>
<name>A0A843UB88_COLES</name>
<keyword evidence="3" id="KW-1185">Reference proteome</keyword>
<dbReference type="AlphaFoldDB" id="A0A843UB88"/>
<dbReference type="Proteomes" id="UP000652761">
    <property type="component" value="Unassembled WGS sequence"/>
</dbReference>
<feature type="compositionally biased region" description="Basic and acidic residues" evidence="1">
    <location>
        <begin position="152"/>
        <end position="191"/>
    </location>
</feature>
<organism evidence="2 3">
    <name type="scientific">Colocasia esculenta</name>
    <name type="common">Wild taro</name>
    <name type="synonym">Arum esculentum</name>
    <dbReference type="NCBI Taxonomy" id="4460"/>
    <lineage>
        <taxon>Eukaryota</taxon>
        <taxon>Viridiplantae</taxon>
        <taxon>Streptophyta</taxon>
        <taxon>Embryophyta</taxon>
        <taxon>Tracheophyta</taxon>
        <taxon>Spermatophyta</taxon>
        <taxon>Magnoliopsida</taxon>
        <taxon>Liliopsida</taxon>
        <taxon>Araceae</taxon>
        <taxon>Aroideae</taxon>
        <taxon>Colocasieae</taxon>
        <taxon>Colocasia</taxon>
    </lineage>
</organism>
<comment type="caution">
    <text evidence="2">The sequence shown here is derived from an EMBL/GenBank/DDBJ whole genome shotgun (WGS) entry which is preliminary data.</text>
</comment>
<evidence type="ECO:0000313" key="3">
    <source>
        <dbReference type="Proteomes" id="UP000652761"/>
    </source>
</evidence>